<proteinExistence type="predicted"/>
<dbReference type="Proteomes" id="UP001153148">
    <property type="component" value="Unassembled WGS sequence"/>
</dbReference>
<name>A0ABN7NXU3_TIMPD</name>
<dbReference type="EMBL" id="CAJPIN010012147">
    <property type="protein sequence ID" value="CAG2060353.1"/>
    <property type="molecule type" value="Genomic_DNA"/>
</dbReference>
<gene>
    <name evidence="2" type="ORF">TPAB3V08_LOCUS7310</name>
</gene>
<comment type="caution">
    <text evidence="2">The sequence shown here is derived from an EMBL/GenBank/DDBJ whole genome shotgun (WGS) entry which is preliminary data.</text>
</comment>
<evidence type="ECO:0000313" key="3">
    <source>
        <dbReference type="Proteomes" id="UP001153148"/>
    </source>
</evidence>
<evidence type="ECO:0000313" key="2">
    <source>
        <dbReference type="EMBL" id="CAG2060353.1"/>
    </source>
</evidence>
<organism evidence="2 3">
    <name type="scientific">Timema podura</name>
    <name type="common">Walking stick</name>
    <dbReference type="NCBI Taxonomy" id="61482"/>
    <lineage>
        <taxon>Eukaryota</taxon>
        <taxon>Metazoa</taxon>
        <taxon>Ecdysozoa</taxon>
        <taxon>Arthropoda</taxon>
        <taxon>Hexapoda</taxon>
        <taxon>Insecta</taxon>
        <taxon>Pterygota</taxon>
        <taxon>Neoptera</taxon>
        <taxon>Polyneoptera</taxon>
        <taxon>Phasmatodea</taxon>
        <taxon>Timematodea</taxon>
        <taxon>Timematoidea</taxon>
        <taxon>Timematidae</taxon>
        <taxon>Timema</taxon>
    </lineage>
</organism>
<sequence length="201" mass="23070">IKIQDELMSTLRETLNKTQKEFQNFLQTSNKDKKESLEKIEQENNQKIDALQALLQEEQANVHTYKQQIEMLEKEEKPPPVHPTEIRTSISPSSAVELNTTSALANYATKAEAVTKISICKSSGGTVEAKDQLIQVLKESIQTHRDEYNIMIKNTASEWRIVVEENQRANDQKIQQLQDNLSQVRTELESSQDMIQTLEEQ</sequence>
<reference evidence="2" key="1">
    <citation type="submission" date="2021-03" db="EMBL/GenBank/DDBJ databases">
        <authorList>
            <person name="Tran Van P."/>
        </authorList>
    </citation>
    <scope>NUCLEOTIDE SEQUENCE</scope>
</reference>
<accession>A0ABN7NXU3</accession>
<protein>
    <recommendedName>
        <fullName evidence="4">Viral A-type inclusion protein</fullName>
    </recommendedName>
</protein>
<feature type="non-terminal residue" evidence="2">
    <location>
        <position position="201"/>
    </location>
</feature>
<feature type="non-terminal residue" evidence="2">
    <location>
        <position position="1"/>
    </location>
</feature>
<feature type="coiled-coil region" evidence="1">
    <location>
        <begin position="23"/>
        <end position="75"/>
    </location>
</feature>
<evidence type="ECO:0008006" key="4">
    <source>
        <dbReference type="Google" id="ProtNLM"/>
    </source>
</evidence>
<keyword evidence="3" id="KW-1185">Reference proteome</keyword>
<evidence type="ECO:0000256" key="1">
    <source>
        <dbReference type="SAM" id="Coils"/>
    </source>
</evidence>
<keyword evidence="1" id="KW-0175">Coiled coil</keyword>
<feature type="coiled-coil region" evidence="1">
    <location>
        <begin position="174"/>
        <end position="201"/>
    </location>
</feature>